<reference evidence="1 2" key="1">
    <citation type="submission" date="2023-02" db="EMBL/GenBank/DDBJ databases">
        <title>Bacterial whole genomic sequence of Curvibacter sp. HBC61.</title>
        <authorList>
            <person name="Le V."/>
            <person name="Ko S.-R."/>
            <person name="Ahn C.-Y."/>
            <person name="Oh H.-M."/>
        </authorList>
    </citation>
    <scope>NUCLEOTIDE SEQUENCE [LARGE SCALE GENOMIC DNA]</scope>
    <source>
        <strain evidence="1 2">HBC61</strain>
    </source>
</reference>
<dbReference type="Pfam" id="PF13714">
    <property type="entry name" value="PEP_mutase"/>
    <property type="match status" value="1"/>
</dbReference>
<evidence type="ECO:0000313" key="1">
    <source>
        <dbReference type="EMBL" id="MDD0837711.1"/>
    </source>
</evidence>
<dbReference type="PANTHER" id="PTHR42905:SF5">
    <property type="entry name" value="CARBOXYVINYL-CARBOXYPHOSPHONATE PHOSPHORYLMUTASE, CHLOROPLASTIC"/>
    <property type="match status" value="1"/>
</dbReference>
<proteinExistence type="predicted"/>
<organism evidence="1 2">
    <name type="scientific">Curvibacter cyanobacteriorum</name>
    <dbReference type="NCBI Taxonomy" id="3026422"/>
    <lineage>
        <taxon>Bacteria</taxon>
        <taxon>Pseudomonadati</taxon>
        <taxon>Pseudomonadota</taxon>
        <taxon>Betaproteobacteria</taxon>
        <taxon>Burkholderiales</taxon>
        <taxon>Comamonadaceae</taxon>
        <taxon>Curvibacter</taxon>
    </lineage>
</organism>
<dbReference type="Proteomes" id="UP001528673">
    <property type="component" value="Unassembled WGS sequence"/>
</dbReference>
<dbReference type="InterPro" id="IPR015813">
    <property type="entry name" value="Pyrv/PenolPyrv_kinase-like_dom"/>
</dbReference>
<gene>
    <name evidence="1" type="ORF">PSQ40_03910</name>
</gene>
<dbReference type="EMBL" id="JAQSIP010000002">
    <property type="protein sequence ID" value="MDD0837711.1"/>
    <property type="molecule type" value="Genomic_DNA"/>
</dbReference>
<sequence length="289" mass="31218">MTAPLNLRQRLQQPGLVIAPGVHDMVSLRLADSFGFDALYMTGFGSVASLTGLPDAGLATYSDMLGRVTAMAGMARTPLIADGDTGYGGLLNVRHTVRGYEAAGAAAIQLEDQEFPKKCGHTPGRRVIPTADMVRKIQVAADSRRSEDFLIIARTDARSALGLDEALRRAEAYAKAGADILFVESPESVDEMRQIGRSFDQPLLANMVEGGRTPVLSQAQLEEIGYKLAIFPVTSLLAATAAMKSVYQALRDQGSSTQVPTPLLAFSELTQLMGFQEVWDFDKRYAETE</sequence>
<dbReference type="RefSeq" id="WP_273948966.1">
    <property type="nucleotide sequence ID" value="NZ_JAQSIP010000002.1"/>
</dbReference>
<accession>A0ABT5MWN6</accession>
<keyword evidence="2" id="KW-1185">Reference proteome</keyword>
<dbReference type="GO" id="GO:0016829">
    <property type="term" value="F:lyase activity"/>
    <property type="evidence" value="ECO:0007669"/>
    <property type="project" value="UniProtKB-KW"/>
</dbReference>
<dbReference type="CDD" id="cd00377">
    <property type="entry name" value="ICL_PEPM"/>
    <property type="match status" value="1"/>
</dbReference>
<keyword evidence="1" id="KW-0456">Lyase</keyword>
<protein>
    <submittedName>
        <fullName evidence="1">Isocitrate lyase/PEP mutase family protein</fullName>
    </submittedName>
</protein>
<dbReference type="InterPro" id="IPR039556">
    <property type="entry name" value="ICL/PEPM"/>
</dbReference>
<dbReference type="InterPro" id="IPR040442">
    <property type="entry name" value="Pyrv_kinase-like_dom_sf"/>
</dbReference>
<dbReference type="PANTHER" id="PTHR42905">
    <property type="entry name" value="PHOSPHOENOLPYRUVATE CARBOXYLASE"/>
    <property type="match status" value="1"/>
</dbReference>
<dbReference type="SUPFAM" id="SSF51621">
    <property type="entry name" value="Phosphoenolpyruvate/pyruvate domain"/>
    <property type="match status" value="1"/>
</dbReference>
<name>A0ABT5MWN6_9BURK</name>
<evidence type="ECO:0000313" key="2">
    <source>
        <dbReference type="Proteomes" id="UP001528673"/>
    </source>
</evidence>
<dbReference type="Gene3D" id="3.20.20.60">
    <property type="entry name" value="Phosphoenolpyruvate-binding domains"/>
    <property type="match status" value="1"/>
</dbReference>
<comment type="caution">
    <text evidence="1">The sequence shown here is derived from an EMBL/GenBank/DDBJ whole genome shotgun (WGS) entry which is preliminary data.</text>
</comment>